<dbReference type="InterPro" id="IPR045863">
    <property type="entry name" value="CorA_TM1_TM2"/>
</dbReference>
<dbReference type="Gene3D" id="3.30.460.20">
    <property type="entry name" value="CorA soluble domain-like"/>
    <property type="match status" value="1"/>
</dbReference>
<dbReference type="SUPFAM" id="SSF144083">
    <property type="entry name" value="Magnesium transport protein CorA, transmembrane region"/>
    <property type="match status" value="1"/>
</dbReference>
<dbReference type="OrthoDB" id="9803416at2"/>
<evidence type="ECO:0000256" key="5">
    <source>
        <dbReference type="ARBA" id="ARBA00023136"/>
    </source>
</evidence>
<organism evidence="7 8">
    <name type="scientific">Denitrobacterium detoxificans</name>
    <dbReference type="NCBI Taxonomy" id="79604"/>
    <lineage>
        <taxon>Bacteria</taxon>
        <taxon>Bacillati</taxon>
        <taxon>Actinomycetota</taxon>
        <taxon>Coriobacteriia</taxon>
        <taxon>Eggerthellales</taxon>
        <taxon>Eggerthellaceae</taxon>
        <taxon>Denitrobacterium</taxon>
    </lineage>
</organism>
<dbReference type="Proteomes" id="UP000182975">
    <property type="component" value="Unassembled WGS sequence"/>
</dbReference>
<dbReference type="InterPro" id="IPR045861">
    <property type="entry name" value="CorA_cytoplasmic_dom"/>
</dbReference>
<feature type="transmembrane region" description="Helical" evidence="6">
    <location>
        <begin position="294"/>
        <end position="311"/>
    </location>
</feature>
<dbReference type="RefSeq" id="WP_066660124.1">
    <property type="nucleotide sequence ID" value="NZ_CP011402.1"/>
</dbReference>
<evidence type="ECO:0000256" key="4">
    <source>
        <dbReference type="ARBA" id="ARBA00022989"/>
    </source>
</evidence>
<keyword evidence="4 6" id="KW-1133">Transmembrane helix</keyword>
<reference evidence="8" key="1">
    <citation type="submission" date="2016-10" db="EMBL/GenBank/DDBJ databases">
        <authorList>
            <person name="Varghese N."/>
        </authorList>
    </citation>
    <scope>NUCLEOTIDE SEQUENCE [LARGE SCALE GENOMIC DNA]</scope>
    <source>
        <strain evidence="8">DSM 21843</strain>
    </source>
</reference>
<sequence length="318" mass="36011">MIECFLTDETGTHAIEEPEAGCWVNVTSPTAEDRAWLEEELGVIDEFVKSALDDEETSHVDYDEDTGQTLVIIDCPFIEDAAEAEDPLMTQYDTHPLTVLFLRAQDMIVTISLKENPTLSLFAVGKVADFNTHQRTRFLLQIFSNTVQRYLRYLRSINRQFTKNEKILHQTMRNSELVKMLGLEKSLVYFSTSLRGDETTLSRIQSGRVVRLYEDDKDLLDDVFIEIRQAIEMCTVYSSILNGTMDTFSSVISNNLNLVMRTLTIVTIVLAIPTIIFSFYGMNVEGLPLTNTCLLPLGLAVVGMAGAILYFRTNNLFK</sequence>
<dbReference type="AlphaFoldDB" id="A0A172RWA0"/>
<dbReference type="PANTHER" id="PTHR47891:SF2">
    <property type="entry name" value="MAGNESIUM AND COBALT TRANSPORTER"/>
    <property type="match status" value="1"/>
</dbReference>
<dbReference type="InterPro" id="IPR047199">
    <property type="entry name" value="CorA-like"/>
</dbReference>
<dbReference type="GO" id="GO:0046873">
    <property type="term" value="F:metal ion transmembrane transporter activity"/>
    <property type="evidence" value="ECO:0007669"/>
    <property type="project" value="InterPro"/>
</dbReference>
<dbReference type="PATRIC" id="fig|79604.3.peg.136"/>
<dbReference type="Pfam" id="PF01544">
    <property type="entry name" value="CorA"/>
    <property type="match status" value="1"/>
</dbReference>
<protein>
    <submittedName>
        <fullName evidence="7">Magnesium transporter</fullName>
    </submittedName>
</protein>
<feature type="transmembrane region" description="Helical" evidence="6">
    <location>
        <begin position="258"/>
        <end position="282"/>
    </location>
</feature>
<proteinExistence type="inferred from homology"/>
<dbReference type="GO" id="GO:0016020">
    <property type="term" value="C:membrane"/>
    <property type="evidence" value="ECO:0007669"/>
    <property type="project" value="UniProtKB-SubCell"/>
</dbReference>
<dbReference type="STRING" id="79604.AAY81_00665"/>
<dbReference type="EMBL" id="FOEC01000001">
    <property type="protein sequence ID" value="SEO45892.1"/>
    <property type="molecule type" value="Genomic_DNA"/>
</dbReference>
<gene>
    <name evidence="7" type="ORF">SAMN02910314_00328</name>
</gene>
<evidence type="ECO:0000256" key="2">
    <source>
        <dbReference type="ARBA" id="ARBA00009765"/>
    </source>
</evidence>
<keyword evidence="3 6" id="KW-0812">Transmembrane</keyword>
<name>A0A172RWA0_9ACTN</name>
<evidence type="ECO:0000256" key="1">
    <source>
        <dbReference type="ARBA" id="ARBA00004141"/>
    </source>
</evidence>
<dbReference type="CDD" id="cd12827">
    <property type="entry name" value="EcCorA_ZntB-like_u2"/>
    <property type="match status" value="1"/>
</dbReference>
<dbReference type="InterPro" id="IPR002523">
    <property type="entry name" value="MgTranspt_CorA/ZnTranspt_ZntB"/>
</dbReference>
<dbReference type="Gene3D" id="1.20.58.340">
    <property type="entry name" value="Magnesium transport protein CorA, transmembrane region"/>
    <property type="match status" value="2"/>
</dbReference>
<keyword evidence="5 6" id="KW-0472">Membrane</keyword>
<evidence type="ECO:0000256" key="3">
    <source>
        <dbReference type="ARBA" id="ARBA00022692"/>
    </source>
</evidence>
<dbReference type="PANTHER" id="PTHR47891">
    <property type="entry name" value="TRANSPORTER-RELATED"/>
    <property type="match status" value="1"/>
</dbReference>
<keyword evidence="8" id="KW-1185">Reference proteome</keyword>
<dbReference type="SUPFAM" id="SSF143865">
    <property type="entry name" value="CorA soluble domain-like"/>
    <property type="match status" value="1"/>
</dbReference>
<comment type="subcellular location">
    <subcellularLocation>
        <location evidence="1">Membrane</location>
        <topology evidence="1">Multi-pass membrane protein</topology>
    </subcellularLocation>
</comment>
<accession>A0A172RWA0</accession>
<evidence type="ECO:0000313" key="7">
    <source>
        <dbReference type="EMBL" id="SEO45892.1"/>
    </source>
</evidence>
<comment type="similarity">
    <text evidence="2">Belongs to the CorA metal ion transporter (MIT) (TC 1.A.35) family.</text>
</comment>
<evidence type="ECO:0000313" key="8">
    <source>
        <dbReference type="Proteomes" id="UP000182975"/>
    </source>
</evidence>
<dbReference type="KEGG" id="ddt:AAY81_00665"/>
<evidence type="ECO:0000256" key="6">
    <source>
        <dbReference type="SAM" id="Phobius"/>
    </source>
</evidence>